<comment type="caution">
    <text evidence="2">The sequence shown here is derived from an EMBL/GenBank/DDBJ whole genome shotgun (WGS) entry which is preliminary data.</text>
</comment>
<dbReference type="InterPro" id="IPR011059">
    <property type="entry name" value="Metal-dep_hydrolase_composite"/>
</dbReference>
<dbReference type="CDD" id="cd01300">
    <property type="entry name" value="YtcJ_like"/>
    <property type="match status" value="1"/>
</dbReference>
<dbReference type="Pfam" id="PF07969">
    <property type="entry name" value="Amidohydro_3"/>
    <property type="match status" value="1"/>
</dbReference>
<gene>
    <name evidence="2" type="ORF">D0435_06670</name>
</gene>
<reference evidence="2 3" key="1">
    <citation type="submission" date="2018-08" db="EMBL/GenBank/DDBJ databases">
        <title>Murine metabolic-syndrome-specific gut microbial biobank.</title>
        <authorList>
            <person name="Liu C."/>
        </authorList>
    </citation>
    <scope>NUCLEOTIDE SEQUENCE [LARGE SCALE GENOMIC DNA]</scope>
    <source>
        <strain evidence="2 3">28</strain>
    </source>
</reference>
<dbReference type="PANTHER" id="PTHR22642:SF22">
    <property type="entry name" value="EXOENZYMES REGULATORY PROTEIN AEPA"/>
    <property type="match status" value="1"/>
</dbReference>
<evidence type="ECO:0000313" key="2">
    <source>
        <dbReference type="EMBL" id="NBH61332.1"/>
    </source>
</evidence>
<keyword evidence="2" id="KW-0378">Hydrolase</keyword>
<name>A0A845QGT8_9FIRM</name>
<proteinExistence type="predicted"/>
<dbReference type="RefSeq" id="WP_160201618.1">
    <property type="nucleotide sequence ID" value="NZ_QXWK01000011.1"/>
</dbReference>
<dbReference type="AlphaFoldDB" id="A0A845QGT8"/>
<accession>A0A845QGT8</accession>
<dbReference type="EMBL" id="QXWK01000011">
    <property type="protein sequence ID" value="NBH61332.1"/>
    <property type="molecule type" value="Genomic_DNA"/>
</dbReference>
<dbReference type="InterPro" id="IPR013108">
    <property type="entry name" value="Amidohydro_3"/>
</dbReference>
<protein>
    <submittedName>
        <fullName evidence="2">Amidohydrolase</fullName>
    </submittedName>
</protein>
<dbReference type="PANTHER" id="PTHR22642">
    <property type="entry name" value="IMIDAZOLONEPROPIONASE"/>
    <property type="match status" value="1"/>
</dbReference>
<evidence type="ECO:0000259" key="1">
    <source>
        <dbReference type="Pfam" id="PF07969"/>
    </source>
</evidence>
<dbReference type="Gene3D" id="2.30.40.10">
    <property type="entry name" value="Urease, subunit C, domain 1"/>
    <property type="match status" value="1"/>
</dbReference>
<sequence length="511" mass="57697">MLADVIIKNGKCVTMEEAGQCFDWVAVRNQRILDLGYGEDFESYLSEDTVIVDAEGHTVLPGFIDSHFHVIQTAFNAVSLNLSDVKSLAEISTRIKEAAIAHPGEMIRGYGLSLDGLREDKQLTRNMLDQCCDDVPVWINSKEYQVSILNTYALLYFKIPFTTVGIELDERSMPTGVFRRNANSLLRTNILDSFSDEFRFDTVNQLMPTLLEKGITTINAMEGGTCYSDKDAEFIYHHGKDFPIDMVLFYQTMDIEKVKKKGLKRIGGSLYIDGTIENRTAALSFEYEDCPGTMGTLCLSQQQLNDFVLECYENEIQLALYTIGDRAIEAALTAHVQAMYQVGTTALRHRLEHVELATEEQVERAKRLNLIFSMQPSYELDCGGKGGIYERRLGSRYRLTNAFREIMEKGVRICGGSDSDVTEANPLLGISAAVNHPVEEHRIDVYDALRMFTCEGAYAIFEEENKGTLKKGKLADIIVLDCDIFEVEKERLKDIKVTMTMKSGDIIYERF</sequence>
<dbReference type="Proteomes" id="UP000446866">
    <property type="component" value="Unassembled WGS sequence"/>
</dbReference>
<dbReference type="Gene3D" id="3.20.20.140">
    <property type="entry name" value="Metal-dependent hydrolases"/>
    <property type="match status" value="1"/>
</dbReference>
<dbReference type="SUPFAM" id="SSF51556">
    <property type="entry name" value="Metallo-dependent hydrolases"/>
    <property type="match status" value="1"/>
</dbReference>
<dbReference type="InterPro" id="IPR033932">
    <property type="entry name" value="YtcJ-like"/>
</dbReference>
<feature type="domain" description="Amidohydrolase 3" evidence="1">
    <location>
        <begin position="51"/>
        <end position="508"/>
    </location>
</feature>
<dbReference type="GO" id="GO:0016810">
    <property type="term" value="F:hydrolase activity, acting on carbon-nitrogen (but not peptide) bonds"/>
    <property type="evidence" value="ECO:0007669"/>
    <property type="project" value="InterPro"/>
</dbReference>
<dbReference type="InterPro" id="IPR032466">
    <property type="entry name" value="Metal_Hydrolase"/>
</dbReference>
<dbReference type="Gene3D" id="3.10.310.70">
    <property type="match status" value="1"/>
</dbReference>
<keyword evidence="3" id="KW-1185">Reference proteome</keyword>
<organism evidence="2 3">
    <name type="scientific">Anaerotruncus colihominis</name>
    <dbReference type="NCBI Taxonomy" id="169435"/>
    <lineage>
        <taxon>Bacteria</taxon>
        <taxon>Bacillati</taxon>
        <taxon>Bacillota</taxon>
        <taxon>Clostridia</taxon>
        <taxon>Eubacteriales</taxon>
        <taxon>Oscillospiraceae</taxon>
        <taxon>Anaerotruncus</taxon>
    </lineage>
</organism>
<dbReference type="SUPFAM" id="SSF51338">
    <property type="entry name" value="Composite domain of metallo-dependent hydrolases"/>
    <property type="match status" value="1"/>
</dbReference>
<evidence type="ECO:0000313" key="3">
    <source>
        <dbReference type="Proteomes" id="UP000446866"/>
    </source>
</evidence>